<evidence type="ECO:0000313" key="3">
    <source>
        <dbReference type="Proteomes" id="UP000663879"/>
    </source>
</evidence>
<proteinExistence type="predicted"/>
<accession>A0A813ZVR3</accession>
<evidence type="ECO:0000256" key="1">
    <source>
        <dbReference type="SAM" id="SignalP"/>
    </source>
</evidence>
<dbReference type="AlphaFoldDB" id="A0A813ZVR3"/>
<dbReference type="EMBL" id="CAJNOC010001979">
    <property type="protein sequence ID" value="CAF0904824.1"/>
    <property type="molecule type" value="Genomic_DNA"/>
</dbReference>
<comment type="caution">
    <text evidence="2">The sequence shown here is derived from an EMBL/GenBank/DDBJ whole genome shotgun (WGS) entry which is preliminary data.</text>
</comment>
<keyword evidence="3" id="KW-1185">Reference proteome</keyword>
<organism evidence="2 3">
    <name type="scientific">Brachionus calyciflorus</name>
    <dbReference type="NCBI Taxonomy" id="104777"/>
    <lineage>
        <taxon>Eukaryota</taxon>
        <taxon>Metazoa</taxon>
        <taxon>Spiralia</taxon>
        <taxon>Gnathifera</taxon>
        <taxon>Rotifera</taxon>
        <taxon>Eurotatoria</taxon>
        <taxon>Monogononta</taxon>
        <taxon>Pseudotrocha</taxon>
        <taxon>Ploima</taxon>
        <taxon>Brachionidae</taxon>
        <taxon>Brachionus</taxon>
    </lineage>
</organism>
<sequence>MLFMLVLSAYLFDFTNQLVISQGNYRIIFGKNVPGFGYERDFLANKSEPTNRLSILNKHACLTLCNLTPFCKTSIKIGKFCIIFNASYNDDKLINSSGNILYEKTAICRSEMSDTIDGFYYIFGSNFESGRYVTANSSLTLSIRRAIQTSLVETRSTWLITFTGKYTKNCDKLYTLINNDYSEHLQSNYEQIFQTDRLYVYSSNISTTKDVGQFWILKKNFYKGYDIYNSLTYGFMYLTHTFMLTWLRFGIASDWTGYENTKNFTLIKI</sequence>
<evidence type="ECO:0000313" key="2">
    <source>
        <dbReference type="EMBL" id="CAF0904824.1"/>
    </source>
</evidence>
<reference evidence="2" key="1">
    <citation type="submission" date="2021-02" db="EMBL/GenBank/DDBJ databases">
        <authorList>
            <person name="Nowell W R."/>
        </authorList>
    </citation>
    <scope>NUCLEOTIDE SEQUENCE</scope>
    <source>
        <strain evidence="2">Ploen Becks lab</strain>
    </source>
</reference>
<name>A0A813ZVR3_9BILA</name>
<feature type="signal peptide" evidence="1">
    <location>
        <begin position="1"/>
        <end position="17"/>
    </location>
</feature>
<dbReference type="Proteomes" id="UP000663879">
    <property type="component" value="Unassembled WGS sequence"/>
</dbReference>
<protein>
    <submittedName>
        <fullName evidence="2">Uncharacterized protein</fullName>
    </submittedName>
</protein>
<feature type="chain" id="PRO_5032467854" evidence="1">
    <location>
        <begin position="18"/>
        <end position="269"/>
    </location>
</feature>
<keyword evidence="1" id="KW-0732">Signal</keyword>
<gene>
    <name evidence="2" type="ORF">OXX778_LOCUS11589</name>
</gene>